<reference evidence="3" key="1">
    <citation type="submission" date="2023-03" db="EMBL/GenBank/DDBJ databases">
        <title>Stygiobacter electus gen. nov., sp. nov., facultatively anaerobic thermotolerant bacterium of the class Ignavibacteria from a well of Yessentuki mineral water deposit.</title>
        <authorList>
            <person name="Podosokorskaya O.A."/>
            <person name="Elcheninov A.G."/>
            <person name="Petrova N.F."/>
            <person name="Zavarzina D.G."/>
            <person name="Kublanov I.V."/>
            <person name="Merkel A.Y."/>
        </authorList>
    </citation>
    <scope>NUCLEOTIDE SEQUENCE</scope>
    <source>
        <strain evidence="3">09-Me</strain>
    </source>
</reference>
<dbReference type="InterPro" id="IPR036424">
    <property type="entry name" value="UPP_synth-like_sf"/>
</dbReference>
<dbReference type="Proteomes" id="UP001221302">
    <property type="component" value="Unassembled WGS sequence"/>
</dbReference>
<feature type="binding site" evidence="2">
    <location>
        <begin position="30"/>
        <end position="33"/>
    </location>
    <ligand>
        <name>substrate</name>
    </ligand>
</feature>
<feature type="binding site" evidence="2">
    <location>
        <position position="78"/>
    </location>
    <ligand>
        <name>substrate</name>
    </ligand>
</feature>
<feature type="binding site" evidence="2">
    <location>
        <begin position="203"/>
        <end position="205"/>
    </location>
    <ligand>
        <name>substrate</name>
    </ligand>
</feature>
<name>A0AAE3NY35_9BACT</name>
<keyword evidence="2" id="KW-0479">Metal-binding</keyword>
<gene>
    <name evidence="3" type="ORF">P0M35_01005</name>
</gene>
<comment type="subunit">
    <text evidence="2">Homodimer.</text>
</comment>
<proteinExistence type="inferred from homology"/>
<feature type="binding site" evidence="2">
    <location>
        <begin position="74"/>
        <end position="76"/>
    </location>
    <ligand>
        <name>substrate</name>
    </ligand>
</feature>
<dbReference type="EMBL" id="JARGDL010000001">
    <property type="protein sequence ID" value="MDF1610714.1"/>
    <property type="molecule type" value="Genomic_DNA"/>
</dbReference>
<accession>A0AAE3NY35</accession>
<keyword evidence="2" id="KW-0460">Magnesium</keyword>
<dbReference type="Gene3D" id="3.40.1180.10">
    <property type="entry name" value="Decaprenyl diphosphate synthase-like"/>
    <property type="match status" value="1"/>
</dbReference>
<feature type="active site" evidence="2">
    <location>
        <position position="29"/>
    </location>
</feature>
<dbReference type="GO" id="GO:0045547">
    <property type="term" value="F:ditrans,polycis-polyprenyl diphosphate synthase [(2E,6E)-farnesyl diphosphate specific] activity"/>
    <property type="evidence" value="ECO:0007669"/>
    <property type="project" value="TreeGrafter"/>
</dbReference>
<dbReference type="CDD" id="cd00475">
    <property type="entry name" value="Cis_IPPS"/>
    <property type="match status" value="1"/>
</dbReference>
<dbReference type="RefSeq" id="WP_321534479.1">
    <property type="nucleotide sequence ID" value="NZ_JARGDL010000001.1"/>
</dbReference>
<organism evidence="3 4">
    <name type="scientific">Stygiobacter electus</name>
    <dbReference type="NCBI Taxonomy" id="3032292"/>
    <lineage>
        <taxon>Bacteria</taxon>
        <taxon>Pseudomonadati</taxon>
        <taxon>Ignavibacteriota</taxon>
        <taxon>Ignavibacteria</taxon>
        <taxon>Ignavibacteriales</taxon>
        <taxon>Melioribacteraceae</taxon>
        <taxon>Stygiobacter</taxon>
    </lineage>
</organism>
<feature type="binding site" evidence="2">
    <location>
        <position position="46"/>
    </location>
    <ligand>
        <name>substrate</name>
    </ligand>
</feature>
<sequence length="271" mass="31019">MKLSDTDIKEIEMVKAKGNIPEHIAIIMDGNGRWAKKRNLPRVAGHHQGVESVRQIVETCVNLGVKILTLYTFSTENWKRPKEEVSTLMRLMVKSLKDETDELHKNKIKLIAIGDLNSLPNIVREELTQAMGKTCNNDKMILNLALSYSGRWELVEAIKNISKQVLENKLNPNEINEEIISKNLLTAGMKDPDLLIRTSGEFRISNFLLWQLAYTEIFISDVFWPDFRCANLLEAVKNYQKRERRFGLVSEQLSNNSNSVNDVNIHSKQAV</sequence>
<feature type="binding site" evidence="2">
    <location>
        <position position="34"/>
    </location>
    <ligand>
        <name>substrate</name>
    </ligand>
</feature>
<dbReference type="InterPro" id="IPR001441">
    <property type="entry name" value="UPP_synth-like"/>
</dbReference>
<dbReference type="GO" id="GO:0000287">
    <property type="term" value="F:magnesium ion binding"/>
    <property type="evidence" value="ECO:0007669"/>
    <property type="project" value="UniProtKB-UniRule"/>
</dbReference>
<comment type="function">
    <text evidence="2">Catalyzes the condensation of isopentenyl diphosphate (IPP) with allylic pyrophosphates generating different type of terpenoids.</text>
</comment>
<dbReference type="NCBIfam" id="NF011405">
    <property type="entry name" value="PRK14830.1"/>
    <property type="match status" value="1"/>
</dbReference>
<feature type="binding site" evidence="2">
    <location>
        <position position="216"/>
    </location>
    <ligand>
        <name>Mg(2+)</name>
        <dbReference type="ChEBI" id="CHEBI:18420"/>
    </ligand>
</feature>
<dbReference type="Pfam" id="PF01255">
    <property type="entry name" value="Prenyltransf"/>
    <property type="match status" value="1"/>
</dbReference>
<comment type="caution">
    <text evidence="3">The sequence shown here is derived from an EMBL/GenBank/DDBJ whole genome shotgun (WGS) entry which is preliminary data.</text>
</comment>
<dbReference type="InterPro" id="IPR018520">
    <property type="entry name" value="UPP_synth-like_CS"/>
</dbReference>
<feature type="binding site" evidence="2">
    <location>
        <position position="197"/>
    </location>
    <ligand>
        <name>substrate</name>
    </ligand>
</feature>
<evidence type="ECO:0000256" key="2">
    <source>
        <dbReference type="HAMAP-Rule" id="MF_01139"/>
    </source>
</evidence>
<dbReference type="EC" id="2.5.1.-" evidence="2"/>
<dbReference type="GO" id="GO:0016094">
    <property type="term" value="P:polyprenol biosynthetic process"/>
    <property type="evidence" value="ECO:0007669"/>
    <property type="project" value="TreeGrafter"/>
</dbReference>
<feature type="binding site" evidence="2">
    <location>
        <position position="80"/>
    </location>
    <ligand>
        <name>substrate</name>
    </ligand>
</feature>
<dbReference type="FunFam" id="3.40.1180.10:FF:000001">
    <property type="entry name" value="(2E,6E)-farnesyl-diphosphate-specific ditrans,polycis-undecaprenyl-diphosphate synthase"/>
    <property type="match status" value="1"/>
</dbReference>
<feature type="active site" description="Proton acceptor" evidence="2">
    <location>
        <position position="77"/>
    </location>
</feature>
<evidence type="ECO:0000313" key="4">
    <source>
        <dbReference type="Proteomes" id="UP001221302"/>
    </source>
</evidence>
<dbReference type="SUPFAM" id="SSF64005">
    <property type="entry name" value="Undecaprenyl diphosphate synthase"/>
    <property type="match status" value="1"/>
</dbReference>
<dbReference type="NCBIfam" id="TIGR00055">
    <property type="entry name" value="uppS"/>
    <property type="match status" value="1"/>
</dbReference>
<evidence type="ECO:0000256" key="1">
    <source>
        <dbReference type="ARBA" id="ARBA00022679"/>
    </source>
</evidence>
<feature type="binding site" evidence="2">
    <location>
        <position position="42"/>
    </location>
    <ligand>
        <name>substrate</name>
    </ligand>
</feature>
<keyword evidence="4" id="KW-1185">Reference proteome</keyword>
<comment type="cofactor">
    <cofactor evidence="2">
        <name>Mg(2+)</name>
        <dbReference type="ChEBI" id="CHEBI:18420"/>
    </cofactor>
    <text evidence="2">Binds 2 magnesium ions per subunit.</text>
</comment>
<dbReference type="AlphaFoldDB" id="A0AAE3NY35"/>
<dbReference type="PANTHER" id="PTHR10291:SF0">
    <property type="entry name" value="DEHYDRODOLICHYL DIPHOSPHATE SYNTHASE 2"/>
    <property type="match status" value="1"/>
</dbReference>
<protein>
    <recommendedName>
        <fullName evidence="2">Isoprenyl transferase</fullName>
        <ecNumber evidence="2">2.5.1.-</ecNumber>
    </recommendedName>
</protein>
<keyword evidence="1 2" id="KW-0808">Transferase</keyword>
<evidence type="ECO:0000313" key="3">
    <source>
        <dbReference type="EMBL" id="MDF1610714.1"/>
    </source>
</evidence>
<dbReference type="PROSITE" id="PS01066">
    <property type="entry name" value="UPP_SYNTHASE"/>
    <property type="match status" value="1"/>
</dbReference>
<dbReference type="PANTHER" id="PTHR10291">
    <property type="entry name" value="DEHYDRODOLICHYL DIPHOSPHATE SYNTHASE FAMILY MEMBER"/>
    <property type="match status" value="1"/>
</dbReference>
<dbReference type="HAMAP" id="MF_01139">
    <property type="entry name" value="ISPT"/>
    <property type="match status" value="1"/>
</dbReference>
<comment type="similarity">
    <text evidence="2">Belongs to the UPP synthase family.</text>
</comment>
<feature type="binding site" evidence="2">
    <location>
        <position position="29"/>
    </location>
    <ligand>
        <name>Mg(2+)</name>
        <dbReference type="ChEBI" id="CHEBI:18420"/>
    </ligand>
</feature>